<sequence>MNGVPLKASLLAVVMVWAAPSWAQVAPQTACQNSSAPRTSIYYVNGVTTTLDEARLNGGKLELEFLARLPAMPAPLQSACYLFFLNYNPTSGAVKDFTEAGQQRLGVNPSDMWRKLETFASLGPTMAALLQGPMTQANQIDQAAVQRHAAAYRAQMTPPLCRRVVVVPHSQGNLYANAAYDAAVGPSPSPTPAAGALKIVGVATPDTMVKGNGRYRTSNGDLLIGAINLILPSTLDANTNWGPNPILTSFTPLYSGGHSFMGYLSFDDSRNQILSDIQSSLSEIAAVAVCP</sequence>
<keyword evidence="3" id="KW-1185">Reference proteome</keyword>
<dbReference type="EMBL" id="OUNR01000002">
    <property type="protein sequence ID" value="SPP64202.1"/>
    <property type="molecule type" value="Genomic_DNA"/>
</dbReference>
<dbReference type="AlphaFoldDB" id="A0A330L3F1"/>
<proteinExistence type="predicted"/>
<evidence type="ECO:0000313" key="2">
    <source>
        <dbReference type="EMBL" id="SPP64202.1"/>
    </source>
</evidence>
<evidence type="ECO:0000313" key="3">
    <source>
        <dbReference type="Proteomes" id="UP000248168"/>
    </source>
</evidence>
<feature type="chain" id="PRO_5016243272" description="Secreted protein" evidence="1">
    <location>
        <begin position="24"/>
        <end position="291"/>
    </location>
</feature>
<dbReference type="Proteomes" id="UP000248168">
    <property type="component" value="Unassembled WGS sequence"/>
</dbReference>
<evidence type="ECO:0008006" key="4">
    <source>
        <dbReference type="Google" id="ProtNLM"/>
    </source>
</evidence>
<feature type="signal peptide" evidence="1">
    <location>
        <begin position="1"/>
        <end position="23"/>
    </location>
</feature>
<organism evidence="2 3">
    <name type="scientific">Nitrospira lenta</name>
    <dbReference type="NCBI Taxonomy" id="1436998"/>
    <lineage>
        <taxon>Bacteria</taxon>
        <taxon>Pseudomonadati</taxon>
        <taxon>Nitrospirota</taxon>
        <taxon>Nitrospiria</taxon>
        <taxon>Nitrospirales</taxon>
        <taxon>Nitrospiraceae</taxon>
        <taxon>Nitrospira</taxon>
    </lineage>
</organism>
<protein>
    <recommendedName>
        <fullName evidence="4">Secreted protein</fullName>
    </recommendedName>
</protein>
<gene>
    <name evidence="2" type="ORF">NITLEN_100072</name>
</gene>
<accession>A0A330L3F1</accession>
<dbReference type="RefSeq" id="WP_121988626.1">
    <property type="nucleotide sequence ID" value="NZ_OUNR01000002.1"/>
</dbReference>
<dbReference type="OrthoDB" id="5624957at2"/>
<evidence type="ECO:0000256" key="1">
    <source>
        <dbReference type="SAM" id="SignalP"/>
    </source>
</evidence>
<keyword evidence="1" id="KW-0732">Signal</keyword>
<dbReference type="InParanoid" id="A0A330L3F1"/>
<reference evidence="3" key="1">
    <citation type="submission" date="2018-04" db="EMBL/GenBank/DDBJ databases">
        <authorList>
            <person name="Lucker S."/>
            <person name="Sakoula D."/>
        </authorList>
    </citation>
    <scope>NUCLEOTIDE SEQUENCE [LARGE SCALE GENOMIC DNA]</scope>
</reference>
<name>A0A330L3F1_9BACT</name>